<dbReference type="AlphaFoldDB" id="A0AAE0ZB01"/>
<evidence type="ECO:0000313" key="3">
    <source>
        <dbReference type="Proteomes" id="UP001283361"/>
    </source>
</evidence>
<feature type="compositionally biased region" description="Basic residues" evidence="1">
    <location>
        <begin position="1"/>
        <end position="10"/>
    </location>
</feature>
<name>A0AAE0ZB01_9GAST</name>
<feature type="region of interest" description="Disordered" evidence="1">
    <location>
        <begin position="29"/>
        <end position="50"/>
    </location>
</feature>
<dbReference type="Proteomes" id="UP001283361">
    <property type="component" value="Unassembled WGS sequence"/>
</dbReference>
<gene>
    <name evidence="2" type="ORF">RRG08_002308</name>
</gene>
<dbReference type="EMBL" id="JAWDGP010004263">
    <property type="protein sequence ID" value="KAK3766072.1"/>
    <property type="molecule type" value="Genomic_DNA"/>
</dbReference>
<sequence length="70" mass="7598">MLSSCWRRKPRDSGPMGGVPLLPAHFLSAGNSSPATSTTEKRKCLPRPLIKSSQSKMARMLLKCALKTGK</sequence>
<feature type="region of interest" description="Disordered" evidence="1">
    <location>
        <begin position="1"/>
        <end position="20"/>
    </location>
</feature>
<feature type="compositionally biased region" description="Polar residues" evidence="1">
    <location>
        <begin position="29"/>
        <end position="38"/>
    </location>
</feature>
<protein>
    <submittedName>
        <fullName evidence="2">Uncharacterized protein</fullName>
    </submittedName>
</protein>
<evidence type="ECO:0000256" key="1">
    <source>
        <dbReference type="SAM" id="MobiDB-lite"/>
    </source>
</evidence>
<proteinExistence type="predicted"/>
<accession>A0AAE0ZB01</accession>
<comment type="caution">
    <text evidence="2">The sequence shown here is derived from an EMBL/GenBank/DDBJ whole genome shotgun (WGS) entry which is preliminary data.</text>
</comment>
<evidence type="ECO:0000313" key="2">
    <source>
        <dbReference type="EMBL" id="KAK3766072.1"/>
    </source>
</evidence>
<organism evidence="2 3">
    <name type="scientific">Elysia crispata</name>
    <name type="common">lettuce slug</name>
    <dbReference type="NCBI Taxonomy" id="231223"/>
    <lineage>
        <taxon>Eukaryota</taxon>
        <taxon>Metazoa</taxon>
        <taxon>Spiralia</taxon>
        <taxon>Lophotrochozoa</taxon>
        <taxon>Mollusca</taxon>
        <taxon>Gastropoda</taxon>
        <taxon>Heterobranchia</taxon>
        <taxon>Euthyneura</taxon>
        <taxon>Panpulmonata</taxon>
        <taxon>Sacoglossa</taxon>
        <taxon>Placobranchoidea</taxon>
        <taxon>Plakobranchidae</taxon>
        <taxon>Elysia</taxon>
    </lineage>
</organism>
<reference evidence="2" key="1">
    <citation type="journal article" date="2023" name="G3 (Bethesda)">
        <title>A reference genome for the long-term kleptoplast-retaining sea slug Elysia crispata morphotype clarki.</title>
        <authorList>
            <person name="Eastman K.E."/>
            <person name="Pendleton A.L."/>
            <person name="Shaikh M.A."/>
            <person name="Suttiyut T."/>
            <person name="Ogas R."/>
            <person name="Tomko P."/>
            <person name="Gavelis G."/>
            <person name="Widhalm J.R."/>
            <person name="Wisecaver J.H."/>
        </authorList>
    </citation>
    <scope>NUCLEOTIDE SEQUENCE</scope>
    <source>
        <strain evidence="2">ECLA1</strain>
    </source>
</reference>
<keyword evidence="3" id="KW-1185">Reference proteome</keyword>